<reference evidence="5" key="2">
    <citation type="submission" date="2025-08" db="UniProtKB">
        <authorList>
            <consortium name="RefSeq"/>
        </authorList>
    </citation>
    <scope>IDENTIFICATION</scope>
    <source>
        <strain evidence="5">14028-0561.14</strain>
        <tissue evidence="5">Whole fly</tissue>
    </source>
</reference>
<dbReference type="Gene3D" id="3.40.140.10">
    <property type="entry name" value="Cytidine Deaminase, domain 2"/>
    <property type="match status" value="1"/>
</dbReference>
<dbReference type="PANTHER" id="PTHR11079:SF156">
    <property type="entry name" value="INACTIVE TRNA-SPECIFIC ADENOSINE DEAMINASE-LIKE PROTEIN 3-RELATED"/>
    <property type="match status" value="1"/>
</dbReference>
<reference evidence="4" key="1">
    <citation type="submission" date="2025-05" db="UniProtKB">
        <authorList>
            <consortium name="RefSeq"/>
        </authorList>
    </citation>
    <scope>NUCLEOTIDE SEQUENCE [LARGE SCALE GENOMIC DNA]</scope>
    <source>
        <strain evidence="4">14028-0561.14</strain>
    </source>
</reference>
<evidence type="ECO:0000256" key="1">
    <source>
        <dbReference type="ARBA" id="ARBA00022694"/>
    </source>
</evidence>
<dbReference type="GO" id="GO:0052717">
    <property type="term" value="F:tRNA-specific adenosine-34 deaminase activity"/>
    <property type="evidence" value="ECO:0007669"/>
    <property type="project" value="TreeGrafter"/>
</dbReference>
<keyword evidence="4" id="KW-1185">Reference proteome</keyword>
<dbReference type="PANTHER" id="PTHR11079">
    <property type="entry name" value="CYTOSINE DEAMINASE FAMILY MEMBER"/>
    <property type="match status" value="1"/>
</dbReference>
<evidence type="ECO:0000313" key="4">
    <source>
        <dbReference type="Proteomes" id="UP001652661"/>
    </source>
</evidence>
<protein>
    <submittedName>
        <fullName evidence="5">Probable inactive tRNA-specific adenosine deaminase-like protein 3</fullName>
    </submittedName>
</protein>
<organism evidence="4 5">
    <name type="scientific">Drosophila kikkawai</name>
    <name type="common">Fruit fly</name>
    <dbReference type="NCBI Taxonomy" id="30033"/>
    <lineage>
        <taxon>Eukaryota</taxon>
        <taxon>Metazoa</taxon>
        <taxon>Ecdysozoa</taxon>
        <taxon>Arthropoda</taxon>
        <taxon>Hexapoda</taxon>
        <taxon>Insecta</taxon>
        <taxon>Pterygota</taxon>
        <taxon>Neoptera</taxon>
        <taxon>Endopterygota</taxon>
        <taxon>Diptera</taxon>
        <taxon>Brachycera</taxon>
        <taxon>Muscomorpha</taxon>
        <taxon>Ephydroidea</taxon>
        <taxon>Drosophilidae</taxon>
        <taxon>Drosophila</taxon>
        <taxon>Sophophora</taxon>
    </lineage>
</organism>
<dbReference type="OMA" id="CPLCAMA"/>
<feature type="domain" description="CMP/dCMP-type deaminase" evidence="3">
    <location>
        <begin position="161"/>
        <end position="356"/>
    </location>
</feature>
<dbReference type="RefSeq" id="XP_017031729.1">
    <property type="nucleotide sequence ID" value="XM_017176240.3"/>
</dbReference>
<evidence type="ECO:0000256" key="2">
    <source>
        <dbReference type="ARBA" id="ARBA00038160"/>
    </source>
</evidence>
<dbReference type="InterPro" id="IPR016193">
    <property type="entry name" value="Cytidine_deaminase-like"/>
</dbReference>
<dbReference type="OrthoDB" id="3180714at2759"/>
<accession>A0A6P4J9K2</accession>
<dbReference type="Proteomes" id="UP001652661">
    <property type="component" value="Chromosome 2L"/>
</dbReference>
<dbReference type="SUPFAM" id="SSF53927">
    <property type="entry name" value="Cytidine deaminase-like"/>
    <property type="match status" value="1"/>
</dbReference>
<sequence>MDLTASPPVKRARRRSLTHFEDEDITGIRAVLSDEFDRDIELVKAHSCQLETKQQLQAVIQELSQKLPHFQHLKRVHDRSVLICPSSDVESSETLEQYLQRFAFSEHVLRALCQGVRVVDVPGRMPRLRAQYEKTLRHWPCKFHPNHYSESLRNGSNFSSEQRRIHKRMAQLLVRLSRDVNSDRPVGICVDPRRPSVVAIAGGGEFRSPHEHCSMLLVDHVARTQQGGAIETDLTFAEDPKAGDTTLRGIPTVYYDYLSKDEEYKDLQFGAETRRSDEAQHQQQAQGADNLVKFGPYLCTGYDVYLLQEPCLMCSMALVHSRAKRVFFLRSSENGALATRFQLHTVRELNHHYEVFQFTTKDAELT</sequence>
<keyword evidence="1" id="KW-0819">tRNA processing</keyword>
<comment type="similarity">
    <text evidence="2">Belongs to the cytidine and deoxycytidylate deaminase family. ADAT3 subfamily.</text>
</comment>
<dbReference type="GeneID" id="108081181"/>
<gene>
    <name evidence="5" type="primary">LOC108081181</name>
</gene>
<dbReference type="AlphaFoldDB" id="A0A6P4J9K2"/>
<name>A0A6P4J9K2_DROKI</name>
<dbReference type="GO" id="GO:0008033">
    <property type="term" value="P:tRNA processing"/>
    <property type="evidence" value="ECO:0007669"/>
    <property type="project" value="UniProtKB-KW"/>
</dbReference>
<dbReference type="GO" id="GO:0005634">
    <property type="term" value="C:nucleus"/>
    <property type="evidence" value="ECO:0007669"/>
    <property type="project" value="TreeGrafter"/>
</dbReference>
<dbReference type="GO" id="GO:0005737">
    <property type="term" value="C:cytoplasm"/>
    <property type="evidence" value="ECO:0007669"/>
    <property type="project" value="TreeGrafter"/>
</dbReference>
<proteinExistence type="inferred from homology"/>
<evidence type="ECO:0000313" key="5">
    <source>
        <dbReference type="RefSeq" id="XP_017031729.1"/>
    </source>
</evidence>
<evidence type="ECO:0000259" key="3">
    <source>
        <dbReference type="PROSITE" id="PS51747"/>
    </source>
</evidence>
<dbReference type="PROSITE" id="PS51747">
    <property type="entry name" value="CYT_DCMP_DEAMINASES_2"/>
    <property type="match status" value="1"/>
</dbReference>
<dbReference type="InterPro" id="IPR002125">
    <property type="entry name" value="CMP_dCMP_dom"/>
</dbReference>